<feature type="region of interest" description="Disordered" evidence="6">
    <location>
        <begin position="1240"/>
        <end position="1276"/>
    </location>
</feature>
<evidence type="ECO:0000256" key="3">
    <source>
        <dbReference type="ARBA" id="ARBA00023117"/>
    </source>
</evidence>
<feature type="region of interest" description="Disordered" evidence="6">
    <location>
        <begin position="1387"/>
        <end position="1766"/>
    </location>
</feature>
<feature type="repeat" description="WD" evidence="5">
    <location>
        <begin position="435"/>
        <end position="469"/>
    </location>
</feature>
<keyword evidence="1 5" id="KW-0853">WD repeat</keyword>
<dbReference type="SUPFAM" id="SSF47370">
    <property type="entry name" value="Bromodomain"/>
    <property type="match status" value="2"/>
</dbReference>
<feature type="repeat" description="WD" evidence="5">
    <location>
        <begin position="182"/>
        <end position="223"/>
    </location>
</feature>
<feature type="repeat" description="WD" evidence="5">
    <location>
        <begin position="470"/>
        <end position="512"/>
    </location>
</feature>
<dbReference type="SMART" id="SM00320">
    <property type="entry name" value="WD40"/>
    <property type="match status" value="8"/>
</dbReference>
<feature type="compositionally biased region" description="Polar residues" evidence="6">
    <location>
        <begin position="744"/>
        <end position="753"/>
    </location>
</feature>
<keyword evidence="3 4" id="KW-0103">Bromodomain</keyword>
<evidence type="ECO:0000256" key="6">
    <source>
        <dbReference type="SAM" id="MobiDB-lite"/>
    </source>
</evidence>
<dbReference type="InterPro" id="IPR019775">
    <property type="entry name" value="WD40_repeat_CS"/>
</dbReference>
<dbReference type="SMART" id="SM00297">
    <property type="entry name" value="BROMO"/>
    <property type="match status" value="2"/>
</dbReference>
<dbReference type="InterPro" id="IPR006594">
    <property type="entry name" value="LisH"/>
</dbReference>
<feature type="compositionally biased region" description="Acidic residues" evidence="6">
    <location>
        <begin position="1427"/>
        <end position="1436"/>
    </location>
</feature>
<dbReference type="Gene3D" id="2.130.10.10">
    <property type="entry name" value="YVTN repeat-like/Quinoprotein amine dehydrogenase"/>
    <property type="match status" value="3"/>
</dbReference>
<dbReference type="PROSITE" id="PS50896">
    <property type="entry name" value="LISH"/>
    <property type="match status" value="1"/>
</dbReference>
<feature type="compositionally biased region" description="Polar residues" evidence="6">
    <location>
        <begin position="1746"/>
        <end position="1766"/>
    </location>
</feature>
<feature type="compositionally biased region" description="Basic and acidic residues" evidence="6">
    <location>
        <begin position="2006"/>
        <end position="2017"/>
    </location>
</feature>
<dbReference type="FunFam" id="2.130.10.10:FF:000997">
    <property type="entry name" value="AGAP002030-PA-like protein"/>
    <property type="match status" value="1"/>
</dbReference>
<organism evidence="8 9">
    <name type="scientific">Polypedilum vanderplanki</name>
    <name type="common">Sleeping chironomid midge</name>
    <dbReference type="NCBI Taxonomy" id="319348"/>
    <lineage>
        <taxon>Eukaryota</taxon>
        <taxon>Metazoa</taxon>
        <taxon>Ecdysozoa</taxon>
        <taxon>Arthropoda</taxon>
        <taxon>Hexapoda</taxon>
        <taxon>Insecta</taxon>
        <taxon>Pterygota</taxon>
        <taxon>Neoptera</taxon>
        <taxon>Endopterygota</taxon>
        <taxon>Diptera</taxon>
        <taxon>Nematocera</taxon>
        <taxon>Chironomoidea</taxon>
        <taxon>Chironomidae</taxon>
        <taxon>Chironominae</taxon>
        <taxon>Polypedilum</taxon>
        <taxon>Polypedilum</taxon>
    </lineage>
</organism>
<feature type="compositionally biased region" description="Low complexity" evidence="6">
    <location>
        <begin position="663"/>
        <end position="674"/>
    </location>
</feature>
<feature type="compositionally biased region" description="Acidic residues" evidence="6">
    <location>
        <begin position="1482"/>
        <end position="1499"/>
    </location>
</feature>
<dbReference type="InterPro" id="IPR001680">
    <property type="entry name" value="WD40_rpt"/>
</dbReference>
<feature type="compositionally biased region" description="Polar residues" evidence="6">
    <location>
        <begin position="1412"/>
        <end position="1423"/>
    </location>
</feature>
<dbReference type="CDD" id="cd00200">
    <property type="entry name" value="WD40"/>
    <property type="match status" value="1"/>
</dbReference>
<dbReference type="OrthoDB" id="10265743at2759"/>
<feature type="region of interest" description="Disordered" evidence="6">
    <location>
        <begin position="742"/>
        <end position="896"/>
    </location>
</feature>
<dbReference type="PANTHER" id="PTHR16266">
    <property type="entry name" value="WD REPEAT DOMAIN 9"/>
    <property type="match status" value="1"/>
</dbReference>
<feature type="compositionally biased region" description="Acidic residues" evidence="6">
    <location>
        <begin position="842"/>
        <end position="853"/>
    </location>
</feature>
<feature type="repeat" description="WD" evidence="5">
    <location>
        <begin position="224"/>
        <end position="265"/>
    </location>
</feature>
<dbReference type="Pfam" id="PF00400">
    <property type="entry name" value="WD40"/>
    <property type="match status" value="7"/>
</dbReference>
<dbReference type="InterPro" id="IPR036322">
    <property type="entry name" value="WD40_repeat_dom_sf"/>
</dbReference>
<dbReference type="Gene3D" id="1.20.920.10">
    <property type="entry name" value="Bromodomain-like"/>
    <property type="match status" value="2"/>
</dbReference>
<feature type="compositionally biased region" description="Basic and acidic residues" evidence="6">
    <location>
        <begin position="1930"/>
        <end position="1939"/>
    </location>
</feature>
<dbReference type="PROSITE" id="PS00633">
    <property type="entry name" value="BROMODOMAIN_1"/>
    <property type="match status" value="1"/>
</dbReference>
<dbReference type="InterPro" id="IPR001487">
    <property type="entry name" value="Bromodomain"/>
</dbReference>
<feature type="compositionally biased region" description="Basic residues" evidence="6">
    <location>
        <begin position="1697"/>
        <end position="1706"/>
    </location>
</feature>
<feature type="compositionally biased region" description="Acidic residues" evidence="6">
    <location>
        <begin position="2035"/>
        <end position="2045"/>
    </location>
</feature>
<feature type="compositionally biased region" description="Low complexity" evidence="6">
    <location>
        <begin position="812"/>
        <end position="824"/>
    </location>
</feature>
<feature type="domain" description="Bromo" evidence="7">
    <location>
        <begin position="1139"/>
        <end position="1209"/>
    </location>
</feature>
<feature type="compositionally biased region" description="Basic and acidic residues" evidence="6">
    <location>
        <begin position="1844"/>
        <end position="1854"/>
    </location>
</feature>
<evidence type="ECO:0000256" key="2">
    <source>
        <dbReference type="ARBA" id="ARBA00022737"/>
    </source>
</evidence>
<feature type="compositionally biased region" description="Acidic residues" evidence="6">
    <location>
        <begin position="1670"/>
        <end position="1681"/>
    </location>
</feature>
<dbReference type="PANTHER" id="PTHR16266:SF17">
    <property type="entry name" value="BRWD3"/>
    <property type="match status" value="1"/>
</dbReference>
<dbReference type="InterPro" id="IPR015943">
    <property type="entry name" value="WD40/YVTN_repeat-like_dom_sf"/>
</dbReference>
<evidence type="ECO:0000256" key="1">
    <source>
        <dbReference type="ARBA" id="ARBA00022574"/>
    </source>
</evidence>
<dbReference type="EMBL" id="JADBJN010000001">
    <property type="protein sequence ID" value="KAG5679642.1"/>
    <property type="molecule type" value="Genomic_DNA"/>
</dbReference>
<sequence length="2065" mass="235378">MEIKTVERHKTIMEQELYFLIAKFLLDSPFKSVAQALIQELESSGKLPNRIDWEGNTHPQGFHELAAKYRHIGPNHLLQICSRLPNLLEKDSNLVATVQGLNTLLGAGRQSLLRTTDNISQPRSILEYCTRLHGAPLLDVINRNKNNNIASVLYGRQSGGPLIRKQAIASSFYTKVSLLRQTLGHLSAVYCVLFDRSGKHIVTGADDLLVKLWSAIDGRLLTTFRGASAEITDIAINLENTMIAAGSIDRILRVWDLQNASVIAVLNAHSGMITSVNFCPNPRSDLKFLVTTSTDGSVAFWQYSQPRGQKPIFQTKPTQYHEKLRPGQAQMICASFSPGGMFLAAGSADHHVRVYIMAEDGPKRILEVESHTDTVDSIQWAHSGLKFISGSKDGTALLWRFETQQWKFDKLNMSDRLSTCPPPDGSIDLKKGLKVTMVSWDRSDDWVVTAVNDHTIKVWNSKTSKLHNVLRGHTDELYVLESHPKDPHVLLSAGHDGQIFLWDIYKGEKIANFMNTIEGQGHGGIFDAKWSPDGTMIAATDSHGHMLMFGIGSGHKLLKELPKELFFHTDYRPLVRDSNYYVLDEQTQLAPYLMPPPFLVDVDGNPYPPAMQRFVPGRENCTNEQLVPDIGVEQSDNGARSELDRLIEALANRQQNGDGRADQNQQLNNQAQPQESHLNRISPPIRPPIGVRDQNISCPERLRTYVKPLKSTNLHMMKQYVYYAGVAEMDWYRREMRKRPLMINTGNPSTSALNGPPKKFGRGGRKRRQAGNGDPSPSTSGVVNTTNMNNRISTRNVGRPIRLVEDEEEEALTSSSESSNSDDSTAVEEDLDLSSSSSSDSDSSEYSDWIDVEDQQKLQPPKRSKRKPVERRTYSPADSEGAKKRGPKGIKKIPLLPNGEIPDEYKPPEWLSEVIPKKAPYYPQMGDEVVYFRQGHERYFEHVKNKKLYQLTGKYEPWLQLELREHEICKVIGIKYEIRPPRLCCLKLALMTDDGNMTDKHFTIKYHDIPDVLDFIVLKQTFDTAISRNWGPGDRFRCMIDDKWWIGQIESHQALQDEFPDSLFMCFKVRWDNSEYEFMSPWDMEPIDENRLPSTVGGSVSVLPEEIQAILYRPKSEEWPRGDREGSCRRIVAGLEQVMTFAIADPFLTPVDLNSYPTYAYVVEYPIDLSTIKSRFENHFYRRITSAQFDVRYLATNAEKFNEKHSNIVKYARIVTDLCLRILREHNDVDIPAVYHQLQDTYQSSESEDESQSRPSTSRAAQASTSRASTSRRSKRLIPTSGDWRVRCKEILHMIWQHADSEPFREPVDIVDHPDYLHYVDTPMDLQTVREELHSGNYETPMDFAKDMKLIFQNSRRFNTNHKSRIYAMTLRLSELFEENMKPLISHYKSSKKRGEKDQDKLSKKPNRRATRNNGNVPSTSRKNPSDDEDEDDDDENHDKLNGKNGRNRRAQAQSNGVSSSRDSQAVPSRSSRRTNARLQSSEDEESETTESSSEETSDGSESSGIPLAELGKSAQTRVTRKKNKKQKRTTVSSSSQQKNSRNAKRRKIISDDQAAEEENESEQESEEEDEEQEEEQASDNQSDEHPRSSRRTRRMPSRFATTDDEHRNQTNEDSRRRRVTRKPKRYESDQSFHMERSNRRKTADSEDSEHPRATRESTRKKFQEWAVTSDDDNEDDDDDFDQKPQTSTSTANQRSATRRSSRKKKTPSESEHSDDRRRRQVISRKSTRLRVSQSQDDESNESDHQNSNNRPSTSTNVRHSSRLTNGNVYSQINTSRMTRSSHLNAASASASTSTASSSLRNDHNYGEAGPSSLQQQQQQQNATSSAQPTLRQTRSTILSRHQRNADELDRSGLEDSNLPATSNNNRLLRLRSANLRAAPTPSSNFEALNGIRRTTRVRTTHNYFEDDNEVEEEEPVVQIQSRVTSRTTRMQDRLRQQSDDSDSYSEEDKTPLKMMQSTSKKTHDHNTRNGSSAVNRIKRSLYSDDNSDQAAGPSGRSTRNMKRPHYNEDSDEDKLRNSRRSKRRIISLSQESESSNDEDEEEGEPSVSSRGRIRKPTAKARGFH</sequence>
<dbReference type="CDD" id="cd05529">
    <property type="entry name" value="Bromo_WDR9_I_like"/>
    <property type="match status" value="1"/>
</dbReference>
<feature type="compositionally biased region" description="Polar residues" evidence="6">
    <location>
        <begin position="1822"/>
        <end position="1840"/>
    </location>
</feature>
<feature type="compositionally biased region" description="Basic and acidic residues" evidence="6">
    <location>
        <begin position="1707"/>
        <end position="1718"/>
    </location>
</feature>
<feature type="compositionally biased region" description="Basic residues" evidence="6">
    <location>
        <begin position="1719"/>
        <end position="1729"/>
    </location>
</feature>
<dbReference type="GO" id="GO:0005634">
    <property type="term" value="C:nucleus"/>
    <property type="evidence" value="ECO:0007669"/>
    <property type="project" value="TreeGrafter"/>
</dbReference>
<accession>A0A9J6CC58</accession>
<feature type="compositionally biased region" description="Basic residues" evidence="6">
    <location>
        <begin position="2052"/>
        <end position="2065"/>
    </location>
</feature>
<feature type="region of interest" description="Disordered" evidence="6">
    <location>
        <begin position="1780"/>
        <end position="1866"/>
    </location>
</feature>
<feature type="compositionally biased region" description="Low complexity" evidence="6">
    <location>
        <begin position="1786"/>
        <end position="1799"/>
    </location>
</feature>
<feature type="compositionally biased region" description="Polar residues" evidence="6">
    <location>
        <begin position="1451"/>
        <end position="1470"/>
    </location>
</feature>
<reference evidence="8" key="1">
    <citation type="submission" date="2021-03" db="EMBL/GenBank/DDBJ databases">
        <title>Chromosome level genome of the anhydrobiotic midge Polypedilum vanderplanki.</title>
        <authorList>
            <person name="Yoshida Y."/>
            <person name="Kikawada T."/>
            <person name="Gusev O."/>
        </authorList>
    </citation>
    <scope>NUCLEOTIDE SEQUENCE</scope>
    <source>
        <strain evidence="8">NIAS01</strain>
        <tissue evidence="8">Whole body or cell culture</tissue>
    </source>
</reference>
<feature type="compositionally biased region" description="Polar residues" evidence="6">
    <location>
        <begin position="1684"/>
        <end position="1694"/>
    </location>
</feature>
<dbReference type="InterPro" id="IPR018359">
    <property type="entry name" value="Bromodomain_CS"/>
</dbReference>
<comment type="caution">
    <text evidence="8">The sequence shown here is derived from an EMBL/GenBank/DDBJ whole genome shotgun (WGS) entry which is preliminary data.</text>
</comment>
<dbReference type="Pfam" id="PF25437">
    <property type="entry name" value="BRWD1_N"/>
    <property type="match status" value="1"/>
</dbReference>
<dbReference type="Pfam" id="PF00439">
    <property type="entry name" value="Bromodomain"/>
    <property type="match status" value="2"/>
</dbReference>
<dbReference type="FunFam" id="1.20.920.10:FF:000066">
    <property type="entry name" value="Transcription initiation factor TFIID subunit 1"/>
    <property type="match status" value="1"/>
</dbReference>
<feature type="compositionally biased region" description="Basic and acidic residues" evidence="6">
    <location>
        <begin position="1602"/>
        <end position="1616"/>
    </location>
</feature>
<evidence type="ECO:0000313" key="9">
    <source>
        <dbReference type="Proteomes" id="UP001107558"/>
    </source>
</evidence>
<dbReference type="PROSITE" id="PS50294">
    <property type="entry name" value="WD_REPEATS_REGION"/>
    <property type="match status" value="5"/>
</dbReference>
<dbReference type="SUPFAM" id="SSF50978">
    <property type="entry name" value="WD40 repeat-like"/>
    <property type="match status" value="1"/>
</dbReference>
<dbReference type="InterPro" id="IPR036427">
    <property type="entry name" value="Bromodomain-like_sf"/>
</dbReference>
<name>A0A9J6CC58_POLVA</name>
<feature type="compositionally biased region" description="Basic and acidic residues" evidence="6">
    <location>
        <begin position="1626"/>
        <end position="1664"/>
    </location>
</feature>
<dbReference type="GO" id="GO:0007010">
    <property type="term" value="P:cytoskeleton organization"/>
    <property type="evidence" value="ECO:0007669"/>
    <property type="project" value="TreeGrafter"/>
</dbReference>
<dbReference type="PROSITE" id="PS00678">
    <property type="entry name" value="WD_REPEATS_1"/>
    <property type="match status" value="3"/>
</dbReference>
<feature type="region of interest" description="Disordered" evidence="6">
    <location>
        <begin position="1904"/>
        <end position="2065"/>
    </location>
</feature>
<dbReference type="Proteomes" id="UP001107558">
    <property type="component" value="Chromosome 1"/>
</dbReference>
<dbReference type="FunFam" id="2.130.10.10:FF:000674">
    <property type="entry name" value="WD-repeat protein, putative"/>
    <property type="match status" value="1"/>
</dbReference>
<feature type="repeat" description="WD" evidence="5">
    <location>
        <begin position="266"/>
        <end position="302"/>
    </location>
</feature>
<dbReference type="GO" id="GO:0006357">
    <property type="term" value="P:regulation of transcription by RNA polymerase II"/>
    <property type="evidence" value="ECO:0007669"/>
    <property type="project" value="TreeGrafter"/>
</dbReference>
<feature type="compositionally biased region" description="Polar residues" evidence="6">
    <location>
        <begin position="775"/>
        <end position="796"/>
    </location>
</feature>
<dbReference type="InterPro" id="IPR052060">
    <property type="entry name" value="Bromo_WD_repeat"/>
</dbReference>
<feature type="compositionally biased region" description="Basic residues" evidence="6">
    <location>
        <begin position="1519"/>
        <end position="1529"/>
    </location>
</feature>
<evidence type="ECO:0000259" key="7">
    <source>
        <dbReference type="PROSITE" id="PS50014"/>
    </source>
</evidence>
<dbReference type="FunFam" id="1.20.920.10:FF:000044">
    <property type="entry name" value="Bromodomain and WD repeat domain-containing 1"/>
    <property type="match status" value="1"/>
</dbReference>
<feature type="domain" description="Bromo" evidence="7">
    <location>
        <begin position="1296"/>
        <end position="1366"/>
    </location>
</feature>
<evidence type="ECO:0000256" key="5">
    <source>
        <dbReference type="PROSITE-ProRule" id="PRU00221"/>
    </source>
</evidence>
<feature type="compositionally biased region" description="Basic residues" evidence="6">
    <location>
        <begin position="860"/>
        <end position="869"/>
    </location>
</feature>
<dbReference type="PROSITE" id="PS50014">
    <property type="entry name" value="BROMODOMAIN_2"/>
    <property type="match status" value="2"/>
</dbReference>
<feature type="compositionally biased region" description="Basic and acidic residues" evidence="6">
    <location>
        <begin position="1393"/>
        <end position="1403"/>
    </location>
</feature>
<dbReference type="InterPro" id="IPR057452">
    <property type="entry name" value="BRWD/PHIP_N"/>
</dbReference>
<keyword evidence="9" id="KW-1185">Reference proteome</keyword>
<evidence type="ECO:0000313" key="8">
    <source>
        <dbReference type="EMBL" id="KAG5679642.1"/>
    </source>
</evidence>
<dbReference type="GO" id="GO:0008360">
    <property type="term" value="P:regulation of cell shape"/>
    <property type="evidence" value="ECO:0007669"/>
    <property type="project" value="TreeGrafter"/>
</dbReference>
<protein>
    <recommendedName>
        <fullName evidence="7">Bromo domain-containing protein</fullName>
    </recommendedName>
</protein>
<gene>
    <name evidence="8" type="ORF">PVAND_009199</name>
</gene>
<dbReference type="PRINTS" id="PR00503">
    <property type="entry name" value="BROMODOMAIN"/>
</dbReference>
<feature type="compositionally biased region" description="Acidic residues" evidence="6">
    <location>
        <begin position="1554"/>
        <end position="1578"/>
    </location>
</feature>
<feature type="repeat" description="WD" evidence="5">
    <location>
        <begin position="368"/>
        <end position="403"/>
    </location>
</feature>
<dbReference type="PROSITE" id="PS50082">
    <property type="entry name" value="WD_REPEATS_2"/>
    <property type="match status" value="6"/>
</dbReference>
<feature type="region of interest" description="Disordered" evidence="6">
    <location>
        <begin position="655"/>
        <end position="693"/>
    </location>
</feature>
<dbReference type="InterPro" id="IPR057451">
    <property type="entry name" value="BRWD/PHIP_AD"/>
</dbReference>
<dbReference type="Pfam" id="PF25313">
    <property type="entry name" value="BRWD_AD"/>
    <property type="match status" value="1"/>
</dbReference>
<keyword evidence="2" id="KW-0677">Repeat</keyword>
<feature type="compositionally biased region" description="Polar residues" evidence="6">
    <location>
        <begin position="1919"/>
        <end position="1929"/>
    </location>
</feature>
<feature type="compositionally biased region" description="Basic residues" evidence="6">
    <location>
        <begin position="759"/>
        <end position="769"/>
    </location>
</feature>
<evidence type="ECO:0000256" key="4">
    <source>
        <dbReference type="PROSITE-ProRule" id="PRU00035"/>
    </source>
</evidence>
<proteinExistence type="predicted"/>
<feature type="compositionally biased region" description="Acidic residues" evidence="6">
    <location>
        <begin position="1906"/>
        <end position="1916"/>
    </location>
</feature>
<feature type="compositionally biased region" description="Low complexity" evidence="6">
    <location>
        <begin position="1253"/>
        <end position="1269"/>
    </location>
</feature>